<dbReference type="InterPro" id="IPR001753">
    <property type="entry name" value="Enoyl-CoA_hydra/iso"/>
</dbReference>
<proteinExistence type="inferred from homology"/>
<evidence type="ECO:0000313" key="5">
    <source>
        <dbReference type="EMBL" id="TCO13813.1"/>
    </source>
</evidence>
<name>A0A4R2GTH9_9HYPH</name>
<evidence type="ECO:0000256" key="1">
    <source>
        <dbReference type="ARBA" id="ARBA00005254"/>
    </source>
</evidence>
<dbReference type="GO" id="GO:0006635">
    <property type="term" value="P:fatty acid beta-oxidation"/>
    <property type="evidence" value="ECO:0007669"/>
    <property type="project" value="TreeGrafter"/>
</dbReference>
<keyword evidence="3" id="KW-0456">Lyase</keyword>
<dbReference type="FunFam" id="3.90.226.10:FF:000009">
    <property type="entry name" value="Carnitinyl-CoA dehydratase"/>
    <property type="match status" value="1"/>
</dbReference>
<accession>A0A4R2GTH9</accession>
<dbReference type="RefSeq" id="WP_132005897.1">
    <property type="nucleotide sequence ID" value="NZ_JBHUNN010000002.1"/>
</dbReference>
<dbReference type="Proteomes" id="UP000294881">
    <property type="component" value="Unassembled WGS sequence"/>
</dbReference>
<keyword evidence="2" id="KW-0443">Lipid metabolism</keyword>
<dbReference type="InterPro" id="IPR018376">
    <property type="entry name" value="Enoyl-CoA_hyd/isom_CS"/>
</dbReference>
<dbReference type="Gene3D" id="3.90.226.10">
    <property type="entry name" value="2-enoyl-CoA Hydratase, Chain A, domain 1"/>
    <property type="match status" value="1"/>
</dbReference>
<reference evidence="5 6" key="1">
    <citation type="submission" date="2019-03" db="EMBL/GenBank/DDBJ databases">
        <title>Genomic Encyclopedia of Type Strains, Phase IV (KMG-IV): sequencing the most valuable type-strain genomes for metagenomic binning, comparative biology and taxonomic classification.</title>
        <authorList>
            <person name="Goeker M."/>
        </authorList>
    </citation>
    <scope>NUCLEOTIDE SEQUENCE [LARGE SCALE GENOMIC DNA]</scope>
    <source>
        <strain evidence="5 6">DSM 22958</strain>
    </source>
</reference>
<dbReference type="Gene3D" id="1.10.12.10">
    <property type="entry name" value="Lyase 2-enoyl-coa Hydratase, Chain A, domain 2"/>
    <property type="match status" value="1"/>
</dbReference>
<dbReference type="InterPro" id="IPR014748">
    <property type="entry name" value="Enoyl-CoA_hydra_C"/>
</dbReference>
<dbReference type="OrthoDB" id="5730382at2"/>
<dbReference type="PROSITE" id="PS00166">
    <property type="entry name" value="ENOYL_COA_HYDRATASE"/>
    <property type="match status" value="1"/>
</dbReference>
<dbReference type="PANTHER" id="PTHR11941:SF169">
    <property type="entry name" value="(7AS)-7A-METHYL-1,5-DIOXO-2,3,5,6,7,7A-HEXAHYDRO-1H-INDENE-CARBOXYL-COA HYDROLASE"/>
    <property type="match status" value="1"/>
</dbReference>
<keyword evidence="6" id="KW-1185">Reference proteome</keyword>
<dbReference type="EMBL" id="SLWL01000005">
    <property type="protein sequence ID" value="TCO13813.1"/>
    <property type="molecule type" value="Genomic_DNA"/>
</dbReference>
<dbReference type="GO" id="GO:0016829">
    <property type="term" value="F:lyase activity"/>
    <property type="evidence" value="ECO:0007669"/>
    <property type="project" value="UniProtKB-KW"/>
</dbReference>
<comment type="caution">
    <text evidence="5">The sequence shown here is derived from an EMBL/GenBank/DDBJ whole genome shotgun (WGS) entry which is preliminary data.</text>
</comment>
<dbReference type="AlphaFoldDB" id="A0A4R2GTH9"/>
<dbReference type="Pfam" id="PF00378">
    <property type="entry name" value="ECH_1"/>
    <property type="match status" value="1"/>
</dbReference>
<evidence type="ECO:0000256" key="3">
    <source>
        <dbReference type="ARBA" id="ARBA00023239"/>
    </source>
</evidence>
<dbReference type="CDD" id="cd06558">
    <property type="entry name" value="crotonase-like"/>
    <property type="match status" value="1"/>
</dbReference>
<evidence type="ECO:0000313" key="6">
    <source>
        <dbReference type="Proteomes" id="UP000294881"/>
    </source>
</evidence>
<sequence length="262" mass="27809">MSDTAQPAVTVEKAGDHIALVTINRPEARNAVNGAVAQGLEKAVRDTEADDDIWVVILTGAGEQAFCAGADLKEVSAGRRGGIATEAGGFGGFVHMPRNKVWIAAVNGFALAGGLEIMLRCDMSVASERAAFGLPEVMRGLVALAGGIYRLPRAIPRNIAMELIATGGRLDAKRAGEFGLVNRVVPHEKLIEEAKALAATICANAPLAVRESLAVARQAYDLNDAELRKLSEEAGARNARTEDYKEGPLAFVEKRAPRWKGR</sequence>
<comment type="similarity">
    <text evidence="1 4">Belongs to the enoyl-CoA hydratase/isomerase family.</text>
</comment>
<organism evidence="5 6">
    <name type="scientific">Camelimonas lactis</name>
    <dbReference type="NCBI Taxonomy" id="659006"/>
    <lineage>
        <taxon>Bacteria</taxon>
        <taxon>Pseudomonadati</taxon>
        <taxon>Pseudomonadota</taxon>
        <taxon>Alphaproteobacteria</taxon>
        <taxon>Hyphomicrobiales</taxon>
        <taxon>Chelatococcaceae</taxon>
        <taxon>Camelimonas</taxon>
    </lineage>
</organism>
<dbReference type="InterPro" id="IPR029045">
    <property type="entry name" value="ClpP/crotonase-like_dom_sf"/>
</dbReference>
<evidence type="ECO:0000256" key="2">
    <source>
        <dbReference type="ARBA" id="ARBA00023098"/>
    </source>
</evidence>
<dbReference type="SUPFAM" id="SSF52096">
    <property type="entry name" value="ClpP/crotonase"/>
    <property type="match status" value="1"/>
</dbReference>
<protein>
    <submittedName>
        <fullName evidence="5">Enoyl-CoA hydratase</fullName>
    </submittedName>
</protein>
<evidence type="ECO:0000256" key="4">
    <source>
        <dbReference type="RuleBase" id="RU003707"/>
    </source>
</evidence>
<gene>
    <name evidence="5" type="ORF">EV666_105185</name>
</gene>
<dbReference type="PANTHER" id="PTHR11941">
    <property type="entry name" value="ENOYL-COA HYDRATASE-RELATED"/>
    <property type="match status" value="1"/>
</dbReference>